<organism evidence="2 3">
    <name type="scientific">Kipferlia bialata</name>
    <dbReference type="NCBI Taxonomy" id="797122"/>
    <lineage>
        <taxon>Eukaryota</taxon>
        <taxon>Metamonada</taxon>
        <taxon>Carpediemonas-like organisms</taxon>
        <taxon>Kipferlia</taxon>
    </lineage>
</organism>
<protein>
    <submittedName>
        <fullName evidence="2">Uncharacterized protein</fullName>
    </submittedName>
</protein>
<dbReference type="AlphaFoldDB" id="A0A9K3CNJ2"/>
<reference evidence="2 3" key="1">
    <citation type="journal article" date="2018" name="PLoS ONE">
        <title>The draft genome of Kipferlia bialata reveals reductive genome evolution in fornicate parasites.</title>
        <authorList>
            <person name="Tanifuji G."/>
            <person name="Takabayashi S."/>
            <person name="Kume K."/>
            <person name="Takagi M."/>
            <person name="Nakayama T."/>
            <person name="Kamikawa R."/>
            <person name="Inagaki Y."/>
            <person name="Hashimoto T."/>
        </authorList>
    </citation>
    <scope>NUCLEOTIDE SEQUENCE [LARGE SCALE GENOMIC DNA]</scope>
    <source>
        <strain evidence="2">NY0173</strain>
    </source>
</reference>
<dbReference type="EMBL" id="BDIP01000058">
    <property type="protein sequence ID" value="GIQ79802.1"/>
    <property type="molecule type" value="Genomic_DNA"/>
</dbReference>
<evidence type="ECO:0000313" key="3">
    <source>
        <dbReference type="Proteomes" id="UP000265618"/>
    </source>
</evidence>
<dbReference type="Proteomes" id="UP000265618">
    <property type="component" value="Unassembled WGS sequence"/>
</dbReference>
<evidence type="ECO:0000256" key="1">
    <source>
        <dbReference type="SAM" id="MobiDB-lite"/>
    </source>
</evidence>
<sequence length="219" mass="23141">MSSGSPGGVAFPLSGVLDAFVSRSTRYDPPRLISAVERYVDTFEGLWVSELGLYAKTLAAARLSFVNRVTIAQPKPYAATSLLAGIPPVLRGSVTALLPEETPVLTVAPLDRQEVVALSRVGHARIRIYTSTLASEARQAVDAHRHTSASVQMLKQEAVNATQISAMVADTPEVYSDDVNGDPQGEGERETAEGEGETVGAEGVVVAPQVLTQQGVLSQ</sequence>
<name>A0A9K3CNJ2_9EUKA</name>
<evidence type="ECO:0000313" key="2">
    <source>
        <dbReference type="EMBL" id="GIQ79802.1"/>
    </source>
</evidence>
<accession>A0A9K3CNJ2</accession>
<comment type="caution">
    <text evidence="2">The sequence shown here is derived from an EMBL/GenBank/DDBJ whole genome shotgun (WGS) entry which is preliminary data.</text>
</comment>
<gene>
    <name evidence="2" type="ORF">KIPB_000501</name>
</gene>
<feature type="region of interest" description="Disordered" evidence="1">
    <location>
        <begin position="170"/>
        <end position="205"/>
    </location>
</feature>
<proteinExistence type="predicted"/>
<keyword evidence="3" id="KW-1185">Reference proteome</keyword>